<reference evidence="2" key="2">
    <citation type="submission" date="2020-09" db="EMBL/GenBank/DDBJ databases">
        <authorList>
            <person name="Sun Q."/>
            <person name="Zhou Y."/>
        </authorList>
    </citation>
    <scope>NUCLEOTIDE SEQUENCE</scope>
    <source>
        <strain evidence="2">CGMCC 1.12921</strain>
    </source>
</reference>
<keyword evidence="1" id="KW-1133">Transmembrane helix</keyword>
<organism evidence="2 3">
    <name type="scientific">Aquisalinus flavus</name>
    <dbReference type="NCBI Taxonomy" id="1526572"/>
    <lineage>
        <taxon>Bacteria</taxon>
        <taxon>Pseudomonadati</taxon>
        <taxon>Pseudomonadota</taxon>
        <taxon>Alphaproteobacteria</taxon>
        <taxon>Parvularculales</taxon>
        <taxon>Parvularculaceae</taxon>
        <taxon>Aquisalinus</taxon>
    </lineage>
</organism>
<proteinExistence type="predicted"/>
<keyword evidence="1" id="KW-0812">Transmembrane</keyword>
<gene>
    <name evidence="2" type="ORF">GCM10011342_25580</name>
</gene>
<evidence type="ECO:0000313" key="3">
    <source>
        <dbReference type="Proteomes" id="UP000613582"/>
    </source>
</evidence>
<dbReference type="Proteomes" id="UP000613582">
    <property type="component" value="Unassembled WGS sequence"/>
</dbReference>
<sequence>MMKRYMRHPAFRAVLAIIVVFAAAFLVADLVNGTWQDNIGFYGGIGICLTLIFLIECLPPKKK</sequence>
<evidence type="ECO:0000313" key="2">
    <source>
        <dbReference type="EMBL" id="GGD15695.1"/>
    </source>
</evidence>
<feature type="transmembrane region" description="Helical" evidence="1">
    <location>
        <begin position="39"/>
        <end position="58"/>
    </location>
</feature>
<evidence type="ECO:0000256" key="1">
    <source>
        <dbReference type="SAM" id="Phobius"/>
    </source>
</evidence>
<dbReference type="RefSeq" id="WP_188158040.1">
    <property type="nucleotide sequence ID" value="NZ_BMGH01000001.1"/>
</dbReference>
<dbReference type="AlphaFoldDB" id="A0A8J2V781"/>
<reference evidence="2" key="1">
    <citation type="journal article" date="2014" name="Int. J. Syst. Evol. Microbiol.">
        <title>Complete genome sequence of Corynebacterium casei LMG S-19264T (=DSM 44701T), isolated from a smear-ripened cheese.</title>
        <authorList>
            <consortium name="US DOE Joint Genome Institute (JGI-PGF)"/>
            <person name="Walter F."/>
            <person name="Albersmeier A."/>
            <person name="Kalinowski J."/>
            <person name="Ruckert C."/>
        </authorList>
    </citation>
    <scope>NUCLEOTIDE SEQUENCE</scope>
    <source>
        <strain evidence="2">CGMCC 1.12921</strain>
    </source>
</reference>
<protein>
    <submittedName>
        <fullName evidence="2">Uncharacterized protein</fullName>
    </submittedName>
</protein>
<name>A0A8J2V781_9PROT</name>
<keyword evidence="1" id="KW-0472">Membrane</keyword>
<comment type="caution">
    <text evidence="2">The sequence shown here is derived from an EMBL/GenBank/DDBJ whole genome shotgun (WGS) entry which is preliminary data.</text>
</comment>
<dbReference type="EMBL" id="BMGH01000001">
    <property type="protein sequence ID" value="GGD15695.1"/>
    <property type="molecule type" value="Genomic_DNA"/>
</dbReference>
<accession>A0A8J2V781</accession>
<keyword evidence="3" id="KW-1185">Reference proteome</keyword>